<dbReference type="PANTHER" id="PTHR38248:SF2">
    <property type="entry name" value="FUNK1 11"/>
    <property type="match status" value="1"/>
</dbReference>
<dbReference type="InterPro" id="IPR008266">
    <property type="entry name" value="Tyr_kinase_AS"/>
</dbReference>
<dbReference type="PANTHER" id="PTHR38248">
    <property type="entry name" value="FUNK1 6"/>
    <property type="match status" value="1"/>
</dbReference>
<evidence type="ECO:0000313" key="3">
    <source>
        <dbReference type="Proteomes" id="UP000027195"/>
    </source>
</evidence>
<gene>
    <name evidence="2" type="ORF">BOTBODRAFT_479753</name>
</gene>
<name>A0A067N492_BOTB1</name>
<dbReference type="SUPFAM" id="SSF56112">
    <property type="entry name" value="Protein kinase-like (PK-like)"/>
    <property type="match status" value="1"/>
</dbReference>
<dbReference type="Pfam" id="PF17667">
    <property type="entry name" value="Pkinase_fungal"/>
    <property type="match status" value="1"/>
</dbReference>
<dbReference type="HOGENOM" id="CLU_011584_3_1_1"/>
<dbReference type="OrthoDB" id="312874at2759"/>
<organism evidence="2 3">
    <name type="scientific">Botryobasidium botryosum (strain FD-172 SS1)</name>
    <dbReference type="NCBI Taxonomy" id="930990"/>
    <lineage>
        <taxon>Eukaryota</taxon>
        <taxon>Fungi</taxon>
        <taxon>Dikarya</taxon>
        <taxon>Basidiomycota</taxon>
        <taxon>Agaricomycotina</taxon>
        <taxon>Agaricomycetes</taxon>
        <taxon>Cantharellales</taxon>
        <taxon>Botryobasidiaceae</taxon>
        <taxon>Botryobasidium</taxon>
    </lineage>
</organism>
<dbReference type="GO" id="GO:0004672">
    <property type="term" value="F:protein kinase activity"/>
    <property type="evidence" value="ECO:0007669"/>
    <property type="project" value="InterPro"/>
</dbReference>
<protein>
    <recommendedName>
        <fullName evidence="1">Fungal-type protein kinase domain-containing protein</fullName>
    </recommendedName>
</protein>
<dbReference type="EMBL" id="KL198020">
    <property type="protein sequence ID" value="KDQ18942.1"/>
    <property type="molecule type" value="Genomic_DNA"/>
</dbReference>
<dbReference type="AlphaFoldDB" id="A0A067N492"/>
<feature type="domain" description="Fungal-type protein kinase" evidence="1">
    <location>
        <begin position="2"/>
        <end position="371"/>
    </location>
</feature>
<evidence type="ECO:0000313" key="2">
    <source>
        <dbReference type="EMBL" id="KDQ18942.1"/>
    </source>
</evidence>
<dbReference type="InterPro" id="IPR011009">
    <property type="entry name" value="Kinase-like_dom_sf"/>
</dbReference>
<dbReference type="Gene3D" id="1.10.510.10">
    <property type="entry name" value="Transferase(Phosphotransferase) domain 1"/>
    <property type="match status" value="1"/>
</dbReference>
<dbReference type="InParanoid" id="A0A067N492"/>
<sequence>MTSDPTRRFVFGVTIEDVDMQLWYCDRSGCVASERFNYTVGSGVLSFVHTFVSLACAKDHQLGFDVGMRQTPVTDGYSQGDLEMTVGKRIFYTTRPISNTGPDRVRSRGTRVWATCDKDNLDCMPRALKDCWANNSRHGEGDTYATILDHADRLPAEAQKAKEGLLTGLCHRNVLASASYPNDTTFIRKECTIGIPPDRPAIALVRPANDGPSASVHLSNIVGEIPQLPRVSAKQSASPRTHYRIFNEKGVPASSLTNMTSVLTTLVGVAKGLNLLDKCGFIHGDVSIHNMLLVGSTGKLCDLEYVRESGGFNIAGHTYTDHTGTSAFLSHELTSGDWIYTTPDYMRATDDTPNFTQHILHDAESLWWVFVHGRKSCSGLLRPSSCRAGACLSQIFEPESCQ</sequence>
<dbReference type="Proteomes" id="UP000027195">
    <property type="component" value="Unassembled WGS sequence"/>
</dbReference>
<dbReference type="InterPro" id="IPR040976">
    <property type="entry name" value="Pkinase_fungal"/>
</dbReference>
<evidence type="ECO:0000259" key="1">
    <source>
        <dbReference type="Pfam" id="PF17667"/>
    </source>
</evidence>
<accession>A0A067N492</accession>
<reference evidence="3" key="1">
    <citation type="journal article" date="2014" name="Proc. Natl. Acad. Sci. U.S.A.">
        <title>Extensive sampling of basidiomycete genomes demonstrates inadequacy of the white-rot/brown-rot paradigm for wood decay fungi.</title>
        <authorList>
            <person name="Riley R."/>
            <person name="Salamov A.A."/>
            <person name="Brown D.W."/>
            <person name="Nagy L.G."/>
            <person name="Floudas D."/>
            <person name="Held B.W."/>
            <person name="Levasseur A."/>
            <person name="Lombard V."/>
            <person name="Morin E."/>
            <person name="Otillar R."/>
            <person name="Lindquist E.A."/>
            <person name="Sun H."/>
            <person name="LaButti K.M."/>
            <person name="Schmutz J."/>
            <person name="Jabbour D."/>
            <person name="Luo H."/>
            <person name="Baker S.E."/>
            <person name="Pisabarro A.G."/>
            <person name="Walton J.D."/>
            <person name="Blanchette R.A."/>
            <person name="Henrissat B."/>
            <person name="Martin F."/>
            <person name="Cullen D."/>
            <person name="Hibbett D.S."/>
            <person name="Grigoriev I.V."/>
        </authorList>
    </citation>
    <scope>NUCLEOTIDE SEQUENCE [LARGE SCALE GENOMIC DNA]</scope>
    <source>
        <strain evidence="3">FD-172 SS1</strain>
    </source>
</reference>
<proteinExistence type="predicted"/>
<dbReference type="PROSITE" id="PS00109">
    <property type="entry name" value="PROTEIN_KINASE_TYR"/>
    <property type="match status" value="1"/>
</dbReference>
<keyword evidence="3" id="KW-1185">Reference proteome</keyword>